<feature type="transmembrane region" description="Helical" evidence="19">
    <location>
        <begin position="130"/>
        <end position="152"/>
    </location>
</feature>
<dbReference type="FunFam" id="3.30.200.20:FF:000309">
    <property type="entry name" value="Leucine-rich repeat receptor protein kinase MSP1"/>
    <property type="match status" value="1"/>
</dbReference>
<keyword evidence="22" id="KW-1185">Reference proteome</keyword>
<evidence type="ECO:0000256" key="9">
    <source>
        <dbReference type="ARBA" id="ARBA00022737"/>
    </source>
</evidence>
<dbReference type="AlphaFoldDB" id="A0AAN9F132"/>
<dbReference type="InterPro" id="IPR008266">
    <property type="entry name" value="Tyr_kinase_AS"/>
</dbReference>
<evidence type="ECO:0000256" key="15">
    <source>
        <dbReference type="ARBA" id="ARBA00023170"/>
    </source>
</evidence>
<keyword evidence="16" id="KW-0325">Glycoprotein</keyword>
<dbReference type="InterPro" id="IPR011009">
    <property type="entry name" value="Kinase-like_dom_sf"/>
</dbReference>
<evidence type="ECO:0000256" key="19">
    <source>
        <dbReference type="SAM" id="Phobius"/>
    </source>
</evidence>
<evidence type="ECO:0000256" key="17">
    <source>
        <dbReference type="ARBA" id="ARBA00047899"/>
    </source>
</evidence>
<dbReference type="FunFam" id="1.10.510.10:FF:001023">
    <property type="entry name" value="Os07g0541700 protein"/>
    <property type="match status" value="1"/>
</dbReference>
<evidence type="ECO:0000256" key="14">
    <source>
        <dbReference type="ARBA" id="ARBA00023136"/>
    </source>
</evidence>
<keyword evidence="6" id="KW-0808">Transferase</keyword>
<accession>A0AAN9F132</accession>
<keyword evidence="8" id="KW-0732">Signal</keyword>
<keyword evidence="10" id="KW-0547">Nucleotide-binding</keyword>
<proteinExistence type="predicted"/>
<dbReference type="PROSITE" id="PS50011">
    <property type="entry name" value="PROTEIN_KINASE_DOM"/>
    <property type="match status" value="1"/>
</dbReference>
<comment type="subcellular location">
    <subcellularLocation>
        <location evidence="1">Membrane</location>
        <topology evidence="1">Single-pass type I membrane protein</topology>
    </subcellularLocation>
</comment>
<dbReference type="SUPFAM" id="SSF56112">
    <property type="entry name" value="Protein kinase-like (PK-like)"/>
    <property type="match status" value="1"/>
</dbReference>
<dbReference type="GO" id="GO:0005524">
    <property type="term" value="F:ATP binding"/>
    <property type="evidence" value="ECO:0007669"/>
    <property type="project" value="UniProtKB-KW"/>
</dbReference>
<dbReference type="InterPro" id="IPR001611">
    <property type="entry name" value="Leu-rich_rpt"/>
</dbReference>
<evidence type="ECO:0000256" key="3">
    <source>
        <dbReference type="ARBA" id="ARBA00022527"/>
    </source>
</evidence>
<dbReference type="Gene3D" id="1.10.510.10">
    <property type="entry name" value="Transferase(Phosphotransferase) domain 1"/>
    <property type="match status" value="1"/>
</dbReference>
<evidence type="ECO:0000256" key="4">
    <source>
        <dbReference type="ARBA" id="ARBA00022553"/>
    </source>
</evidence>
<dbReference type="EC" id="2.7.11.1" evidence="2"/>
<evidence type="ECO:0000256" key="7">
    <source>
        <dbReference type="ARBA" id="ARBA00022692"/>
    </source>
</evidence>
<keyword evidence="15" id="KW-0675">Receptor</keyword>
<keyword evidence="4" id="KW-0597">Phosphoprotein</keyword>
<evidence type="ECO:0000256" key="2">
    <source>
        <dbReference type="ARBA" id="ARBA00012513"/>
    </source>
</evidence>
<keyword evidence="3" id="KW-0723">Serine/threonine-protein kinase</keyword>
<gene>
    <name evidence="21" type="ORF">RIF29_20367</name>
</gene>
<dbReference type="Proteomes" id="UP001372338">
    <property type="component" value="Unassembled WGS sequence"/>
</dbReference>
<keyword evidence="7 19" id="KW-0812">Transmembrane</keyword>
<keyword evidence="5" id="KW-0433">Leucine-rich repeat</keyword>
<evidence type="ECO:0000256" key="16">
    <source>
        <dbReference type="ARBA" id="ARBA00023180"/>
    </source>
</evidence>
<dbReference type="Pfam" id="PF00560">
    <property type="entry name" value="LRR_1"/>
    <property type="match status" value="1"/>
</dbReference>
<reference evidence="21 22" key="1">
    <citation type="submission" date="2024-01" db="EMBL/GenBank/DDBJ databases">
        <title>The genomes of 5 underutilized Papilionoideae crops provide insights into root nodulation and disease resistanc.</title>
        <authorList>
            <person name="Yuan L."/>
        </authorList>
    </citation>
    <scope>NUCLEOTIDE SEQUENCE [LARGE SCALE GENOMIC DNA]</scope>
    <source>
        <strain evidence="21">ZHUSHIDOU_FW_LH</strain>
        <tissue evidence="21">Leaf</tissue>
    </source>
</reference>
<comment type="caution">
    <text evidence="21">The sequence shown here is derived from an EMBL/GenBank/DDBJ whole genome shotgun (WGS) entry which is preliminary data.</text>
</comment>
<evidence type="ECO:0000256" key="1">
    <source>
        <dbReference type="ARBA" id="ARBA00004479"/>
    </source>
</evidence>
<dbReference type="InterPro" id="IPR000719">
    <property type="entry name" value="Prot_kinase_dom"/>
</dbReference>
<dbReference type="SUPFAM" id="SSF52058">
    <property type="entry name" value="L domain-like"/>
    <property type="match status" value="1"/>
</dbReference>
<keyword evidence="9" id="KW-0677">Repeat</keyword>
<evidence type="ECO:0000256" key="12">
    <source>
        <dbReference type="ARBA" id="ARBA00022840"/>
    </source>
</evidence>
<evidence type="ECO:0000256" key="5">
    <source>
        <dbReference type="ARBA" id="ARBA00022614"/>
    </source>
</evidence>
<dbReference type="EMBL" id="JAYWIO010000004">
    <property type="protein sequence ID" value="KAK7267689.1"/>
    <property type="molecule type" value="Genomic_DNA"/>
</dbReference>
<organism evidence="21 22">
    <name type="scientific">Crotalaria pallida</name>
    <name type="common">Smooth rattlebox</name>
    <name type="synonym">Crotalaria striata</name>
    <dbReference type="NCBI Taxonomy" id="3830"/>
    <lineage>
        <taxon>Eukaryota</taxon>
        <taxon>Viridiplantae</taxon>
        <taxon>Streptophyta</taxon>
        <taxon>Embryophyta</taxon>
        <taxon>Tracheophyta</taxon>
        <taxon>Spermatophyta</taxon>
        <taxon>Magnoliopsida</taxon>
        <taxon>eudicotyledons</taxon>
        <taxon>Gunneridae</taxon>
        <taxon>Pentapetalae</taxon>
        <taxon>rosids</taxon>
        <taxon>fabids</taxon>
        <taxon>Fabales</taxon>
        <taxon>Fabaceae</taxon>
        <taxon>Papilionoideae</taxon>
        <taxon>50 kb inversion clade</taxon>
        <taxon>genistoids sensu lato</taxon>
        <taxon>core genistoids</taxon>
        <taxon>Crotalarieae</taxon>
        <taxon>Crotalaria</taxon>
    </lineage>
</organism>
<dbReference type="InterPro" id="IPR051420">
    <property type="entry name" value="Ser_Thr_Kinases_DiverseReg"/>
</dbReference>
<keyword evidence="12" id="KW-0067">ATP-binding</keyword>
<keyword evidence="14 19" id="KW-0472">Membrane</keyword>
<evidence type="ECO:0000256" key="13">
    <source>
        <dbReference type="ARBA" id="ARBA00022989"/>
    </source>
</evidence>
<keyword evidence="11" id="KW-0418">Kinase</keyword>
<evidence type="ECO:0000256" key="8">
    <source>
        <dbReference type="ARBA" id="ARBA00022729"/>
    </source>
</evidence>
<comment type="catalytic activity">
    <reaction evidence="17">
        <text>L-threonyl-[protein] + ATP = O-phospho-L-threonyl-[protein] + ADP + H(+)</text>
        <dbReference type="Rhea" id="RHEA:46608"/>
        <dbReference type="Rhea" id="RHEA-COMP:11060"/>
        <dbReference type="Rhea" id="RHEA-COMP:11605"/>
        <dbReference type="ChEBI" id="CHEBI:15378"/>
        <dbReference type="ChEBI" id="CHEBI:30013"/>
        <dbReference type="ChEBI" id="CHEBI:30616"/>
        <dbReference type="ChEBI" id="CHEBI:61977"/>
        <dbReference type="ChEBI" id="CHEBI:456216"/>
        <dbReference type="EC" id="2.7.11.1"/>
    </reaction>
</comment>
<dbReference type="GO" id="GO:0004674">
    <property type="term" value="F:protein serine/threonine kinase activity"/>
    <property type="evidence" value="ECO:0007669"/>
    <property type="project" value="UniProtKB-KW"/>
</dbReference>
<dbReference type="InterPro" id="IPR032675">
    <property type="entry name" value="LRR_dom_sf"/>
</dbReference>
<name>A0AAN9F132_CROPI</name>
<evidence type="ECO:0000256" key="18">
    <source>
        <dbReference type="ARBA" id="ARBA00048679"/>
    </source>
</evidence>
<comment type="catalytic activity">
    <reaction evidence="18">
        <text>L-seryl-[protein] + ATP = O-phospho-L-seryl-[protein] + ADP + H(+)</text>
        <dbReference type="Rhea" id="RHEA:17989"/>
        <dbReference type="Rhea" id="RHEA-COMP:9863"/>
        <dbReference type="Rhea" id="RHEA-COMP:11604"/>
        <dbReference type="ChEBI" id="CHEBI:15378"/>
        <dbReference type="ChEBI" id="CHEBI:29999"/>
        <dbReference type="ChEBI" id="CHEBI:30616"/>
        <dbReference type="ChEBI" id="CHEBI:83421"/>
        <dbReference type="ChEBI" id="CHEBI:456216"/>
        <dbReference type="EC" id="2.7.11.1"/>
    </reaction>
</comment>
<dbReference type="Gene3D" id="3.80.10.10">
    <property type="entry name" value="Ribonuclease Inhibitor"/>
    <property type="match status" value="1"/>
</dbReference>
<evidence type="ECO:0000256" key="6">
    <source>
        <dbReference type="ARBA" id="ARBA00022679"/>
    </source>
</evidence>
<dbReference type="PROSITE" id="PS00109">
    <property type="entry name" value="PROTEIN_KINASE_TYR"/>
    <property type="match status" value="1"/>
</dbReference>
<feature type="domain" description="Protein kinase" evidence="20">
    <location>
        <begin position="195"/>
        <end position="446"/>
    </location>
</feature>
<dbReference type="GO" id="GO:0016020">
    <property type="term" value="C:membrane"/>
    <property type="evidence" value="ECO:0007669"/>
    <property type="project" value="UniProtKB-SubCell"/>
</dbReference>
<dbReference type="PANTHER" id="PTHR48005">
    <property type="entry name" value="LEUCINE RICH REPEAT KINASE 2"/>
    <property type="match status" value="1"/>
</dbReference>
<keyword evidence="13 19" id="KW-1133">Transmembrane helix</keyword>
<evidence type="ECO:0000313" key="21">
    <source>
        <dbReference type="EMBL" id="KAK7267689.1"/>
    </source>
</evidence>
<protein>
    <recommendedName>
        <fullName evidence="2">non-specific serine/threonine protein kinase</fullName>
        <ecNumber evidence="2">2.7.11.1</ecNumber>
    </recommendedName>
</protein>
<evidence type="ECO:0000313" key="22">
    <source>
        <dbReference type="Proteomes" id="UP001372338"/>
    </source>
</evidence>
<dbReference type="Gene3D" id="3.30.200.20">
    <property type="entry name" value="Phosphorylase Kinase, domain 1"/>
    <property type="match status" value="1"/>
</dbReference>
<dbReference type="PANTHER" id="PTHR48005:SF44">
    <property type="entry name" value="MDIS1-INTERACTING RECEPTOR LIKE KINASE 2-LIKE ISOFORM X1"/>
    <property type="match status" value="1"/>
</dbReference>
<evidence type="ECO:0000259" key="20">
    <source>
        <dbReference type="PROSITE" id="PS50011"/>
    </source>
</evidence>
<dbReference type="Pfam" id="PF00069">
    <property type="entry name" value="Pkinase"/>
    <property type="match status" value="1"/>
</dbReference>
<sequence>MNNLDGNMPHELGNLMKLQVLLDLSHNLLSGKIIVDLDKLTFLEVLNLSHNQLFGTIPSGLEGLISLHSIDISYNKLKGPLPDQVAFCNASADALVGNAGLCNDLASRDGNVNLSPCGGDKSSKTSKRKVIIAVVIPLAALIILLFSLWIFILRCYKKVDQDEKDDNSKGKNSFFIWNHRMKLEFRDIRVATEDFSDKYCIGIGGQGSVYKVVLPNDEIFAVKRLHQLEEKDLSGHQAKNFTSEIHALTNIRHRNIIKMCGFSYWDSSIFFIYEYVERGSLGMLLQKEEEAKNLTWDIRLNMIKGLANALSYLHHDCKPSIVHRDITGNNILVDSDLEPKISDFGTARLLQDGDSNWTAPAGSYGYIAPELAFTLKVAEKCDVYSFGIVALEIMVGRYPRELLLCLESGGLDKHLVDVLDKRLPHSTGPSRHLLILVACLALKCIH</sequence>
<evidence type="ECO:0000256" key="11">
    <source>
        <dbReference type="ARBA" id="ARBA00022777"/>
    </source>
</evidence>
<evidence type="ECO:0000256" key="10">
    <source>
        <dbReference type="ARBA" id="ARBA00022741"/>
    </source>
</evidence>